<reference evidence="2 3" key="1">
    <citation type="journal article" date="2009" name="Stand. Genomic Sci.">
        <title>Complete genome sequence of Kangiella koreensis type strain (SW-125).</title>
        <authorList>
            <person name="Han C."/>
            <person name="Sikorski J."/>
            <person name="Lapidus A."/>
            <person name="Nolan M."/>
            <person name="Glavina Del Rio T."/>
            <person name="Tice H."/>
            <person name="Cheng J.F."/>
            <person name="Lucas S."/>
            <person name="Chen F."/>
            <person name="Copeland A."/>
            <person name="Ivanova N."/>
            <person name="Mavromatis K."/>
            <person name="Ovchinnikova G."/>
            <person name="Pati A."/>
            <person name="Bruce D."/>
            <person name="Goodwin L."/>
            <person name="Pitluck S."/>
            <person name="Chen A."/>
            <person name="Palaniappan K."/>
            <person name="Land M."/>
            <person name="Hauser L."/>
            <person name="Chang Y.J."/>
            <person name="Jeffries C.D."/>
            <person name="Chain P."/>
            <person name="Saunders E."/>
            <person name="Brettin T."/>
            <person name="Goker M."/>
            <person name="Tindall B.J."/>
            <person name="Bristow J."/>
            <person name="Eisen J.A."/>
            <person name="Markowitz V."/>
            <person name="Hugenholtz P."/>
            <person name="Kyrpides N.C."/>
            <person name="Klenk H.P."/>
            <person name="Detter J.C."/>
        </authorList>
    </citation>
    <scope>NUCLEOTIDE SEQUENCE [LARGE SCALE GENOMIC DNA]</scope>
    <source>
        <strain evidence="3">DSM 16069 / KCTC 12182 / SW-125</strain>
    </source>
</reference>
<evidence type="ECO:0000259" key="1">
    <source>
        <dbReference type="Pfam" id="PF01979"/>
    </source>
</evidence>
<dbReference type="InterPro" id="IPR051781">
    <property type="entry name" value="Metallo-dep_Hydrolase"/>
</dbReference>
<sequence length="527" mass="59081">MNISVNIGVNISFKYFISALLFLTCFSSIAETLDAPERSEGEGPYNRLILRGGIIINGEGAPPTGPVDIIIEGNTIKSIRSVGAPGVAIDESKRPKVGPNDKVLDITGHYVLPGFVDMHAHIAGSVDGLPAEYPFKLWLAHGITTIREPGSFNGLDWTLTHQKLSQQNKITAPRIVPYIGFGMGWDKEITTPKEARKWVRHVASEGAAGIKFFGLPKDMMAAAMDEAAKQGLGTMMHHAQLNVYGTNALDSARMGLTSMEHWYGLPEALFTDKTIQDYPLDYNYNDESHRFTEAGRLWQQAAEKGSERWNAVRDELIELDFTIDPTLTIYEASRDVMREREAEWHDEYTHPKLLGFFEPNRHSHGSYFFDWTTQNEIDWKENYRIWMSFLNDYKNHGGRVTTGSDTGYIYKIFGFGLIREFELLQEAGFHPLEVIQSATMNGAEALGMEDKVGSLRPGKLADLVIVDENPIANFKVLYGTGHYRLGLDNVPQRVGGVKYTIKDGIVFDARQLREDVKAIVEKAKQTK</sequence>
<dbReference type="KEGG" id="kko:Kkor_0992"/>
<dbReference type="PANTHER" id="PTHR43135">
    <property type="entry name" value="ALPHA-D-RIBOSE 1-METHYLPHOSPHONATE 5-TRIPHOSPHATE DIPHOSPHATASE"/>
    <property type="match status" value="1"/>
</dbReference>
<dbReference type="SUPFAM" id="SSF51338">
    <property type="entry name" value="Composite domain of metallo-dependent hydrolases"/>
    <property type="match status" value="1"/>
</dbReference>
<accession>C7RAX0</accession>
<dbReference type="Gene3D" id="3.20.20.140">
    <property type="entry name" value="Metal-dependent hydrolases"/>
    <property type="match status" value="2"/>
</dbReference>
<dbReference type="Pfam" id="PF01979">
    <property type="entry name" value="Amidohydro_1"/>
    <property type="match status" value="1"/>
</dbReference>
<dbReference type="AlphaFoldDB" id="C7RAX0"/>
<evidence type="ECO:0000313" key="2">
    <source>
        <dbReference type="EMBL" id="ACV26412.1"/>
    </source>
</evidence>
<gene>
    <name evidence="2" type="ordered locus">Kkor_0992</name>
</gene>
<keyword evidence="2" id="KW-0378">Hydrolase</keyword>
<dbReference type="PANTHER" id="PTHR43135:SF3">
    <property type="entry name" value="ALPHA-D-RIBOSE 1-METHYLPHOSPHONATE 5-TRIPHOSPHATE DIPHOSPHATASE"/>
    <property type="match status" value="1"/>
</dbReference>
<dbReference type="HOGENOM" id="CLU_023620_4_1_6"/>
<proteinExistence type="predicted"/>
<dbReference type="InterPro" id="IPR011059">
    <property type="entry name" value="Metal-dep_hydrolase_composite"/>
</dbReference>
<dbReference type="InParanoid" id="C7RAX0"/>
<dbReference type="InterPro" id="IPR032466">
    <property type="entry name" value="Metal_Hydrolase"/>
</dbReference>
<dbReference type="InterPro" id="IPR006680">
    <property type="entry name" value="Amidohydro-rel"/>
</dbReference>
<dbReference type="GO" id="GO:0016810">
    <property type="term" value="F:hydrolase activity, acting on carbon-nitrogen (but not peptide) bonds"/>
    <property type="evidence" value="ECO:0007669"/>
    <property type="project" value="InterPro"/>
</dbReference>
<keyword evidence="3" id="KW-1185">Reference proteome</keyword>
<feature type="domain" description="Amidohydrolase-related" evidence="1">
    <location>
        <begin position="393"/>
        <end position="476"/>
    </location>
</feature>
<protein>
    <submittedName>
        <fullName evidence="2">Amidohydrolase</fullName>
    </submittedName>
</protein>
<dbReference type="STRING" id="523791.Kkor_0992"/>
<evidence type="ECO:0000313" key="3">
    <source>
        <dbReference type="Proteomes" id="UP000001231"/>
    </source>
</evidence>
<dbReference type="EMBL" id="CP001707">
    <property type="protein sequence ID" value="ACV26412.1"/>
    <property type="molecule type" value="Genomic_DNA"/>
</dbReference>
<dbReference type="eggNOG" id="COG1228">
    <property type="taxonomic scope" value="Bacteria"/>
</dbReference>
<organism evidence="2 3">
    <name type="scientific">Kangiella koreensis (strain DSM 16069 / JCM 12317 / KCTC 12182 / SW-125)</name>
    <dbReference type="NCBI Taxonomy" id="523791"/>
    <lineage>
        <taxon>Bacteria</taxon>
        <taxon>Pseudomonadati</taxon>
        <taxon>Pseudomonadota</taxon>
        <taxon>Gammaproteobacteria</taxon>
        <taxon>Kangiellales</taxon>
        <taxon>Kangiellaceae</taxon>
        <taxon>Kangiella</taxon>
    </lineage>
</organism>
<dbReference type="Proteomes" id="UP000001231">
    <property type="component" value="Chromosome"/>
</dbReference>
<dbReference type="RefSeq" id="WP_012800926.1">
    <property type="nucleotide sequence ID" value="NC_013166.1"/>
</dbReference>
<name>C7RAX0_KANKD</name>
<dbReference type="SUPFAM" id="SSF51556">
    <property type="entry name" value="Metallo-dependent hydrolases"/>
    <property type="match status" value="1"/>
</dbReference>